<dbReference type="InterPro" id="IPR012373">
    <property type="entry name" value="Ferrdict_sens_TM"/>
</dbReference>
<organism evidence="4 5">
    <name type="scientific">Sphingobacterium arenae</name>
    <dbReference type="NCBI Taxonomy" id="1280598"/>
    <lineage>
        <taxon>Bacteria</taxon>
        <taxon>Pseudomonadati</taxon>
        <taxon>Bacteroidota</taxon>
        <taxon>Sphingobacteriia</taxon>
        <taxon>Sphingobacteriales</taxon>
        <taxon>Sphingobacteriaceae</taxon>
        <taxon>Sphingobacterium</taxon>
    </lineage>
</organism>
<evidence type="ECO:0000313" key="5">
    <source>
        <dbReference type="Proteomes" id="UP000606494"/>
    </source>
</evidence>
<feature type="transmembrane region" description="Helical" evidence="1">
    <location>
        <begin position="73"/>
        <end position="91"/>
    </location>
</feature>
<sequence>MEPSIIKTIIEILSRRSGKKDQHEVDQYLAEAFEKNKWSDEYGDPEEVKSEISNVVTNNINPQTRVNRKVYSMLWKAAAALILVGFVGYYISKVDRVSRSIPVRLLTFSSKTPGLSTSEGDFKQISEMKIGQIYQTSLFSIERLSQRQFRYLSKVNIGSKTLIRFATDANESYQIELADKSKITLDSNSELIFPSEFSGNSRELGASGKLFFDVAKDKARPFSVSSETITALVKGTSFVFRADGSKENSFVALIEGSLEMKTPNSQILLKPGQKGLIKKNRLSVDKFNLDEMIAFERNEFFFENQPISYIMNEIARWYKMDLELISFDKDPHTLTVKINRSKPLNEVLDILESTGSLNISMEERRIIVRKVEK</sequence>
<dbReference type="PANTHER" id="PTHR30273">
    <property type="entry name" value="PERIPLASMIC SIGNAL SENSOR AND SIGMA FACTOR ACTIVATOR FECR-RELATED"/>
    <property type="match status" value="1"/>
</dbReference>
<feature type="domain" description="FecR protein" evidence="2">
    <location>
        <begin position="165"/>
        <end position="258"/>
    </location>
</feature>
<evidence type="ECO:0000256" key="1">
    <source>
        <dbReference type="SAM" id="Phobius"/>
    </source>
</evidence>
<dbReference type="Proteomes" id="UP000606494">
    <property type="component" value="Unassembled WGS sequence"/>
</dbReference>
<keyword evidence="1" id="KW-0812">Transmembrane</keyword>
<keyword evidence="5" id="KW-1185">Reference proteome</keyword>
<feature type="domain" description="Protein FecR C-terminal" evidence="3">
    <location>
        <begin position="299"/>
        <end position="368"/>
    </location>
</feature>
<dbReference type="InterPro" id="IPR032508">
    <property type="entry name" value="FecR_C"/>
</dbReference>
<dbReference type="EMBL" id="JACNYK010000005">
    <property type="protein sequence ID" value="MBD1427202.1"/>
    <property type="molecule type" value="Genomic_DNA"/>
</dbReference>
<proteinExistence type="predicted"/>
<dbReference type="Pfam" id="PF04773">
    <property type="entry name" value="FecR"/>
    <property type="match status" value="1"/>
</dbReference>
<protein>
    <submittedName>
        <fullName evidence="4">FecR family protein</fullName>
    </submittedName>
</protein>
<dbReference type="PANTHER" id="PTHR30273:SF2">
    <property type="entry name" value="PROTEIN FECR"/>
    <property type="match status" value="1"/>
</dbReference>
<gene>
    <name evidence="4" type="ORF">H8B17_16595</name>
</gene>
<evidence type="ECO:0000313" key="4">
    <source>
        <dbReference type="EMBL" id="MBD1427202.1"/>
    </source>
</evidence>
<name>A0ABR7Y7B3_9SPHI</name>
<keyword evidence="1" id="KW-0472">Membrane</keyword>
<keyword evidence="1" id="KW-1133">Transmembrane helix</keyword>
<dbReference type="Gene3D" id="3.55.50.30">
    <property type="match status" value="1"/>
</dbReference>
<reference evidence="4 5" key="1">
    <citation type="submission" date="2020-08" db="EMBL/GenBank/DDBJ databases">
        <title>Sphingobacterium sp. DN00404 isolated from aquaculture water.</title>
        <authorList>
            <person name="Zhang M."/>
        </authorList>
    </citation>
    <scope>NUCLEOTIDE SEQUENCE [LARGE SCALE GENOMIC DNA]</scope>
    <source>
        <strain evidence="4 5">KCTC 32294</strain>
    </source>
</reference>
<evidence type="ECO:0000259" key="2">
    <source>
        <dbReference type="Pfam" id="PF04773"/>
    </source>
</evidence>
<dbReference type="InterPro" id="IPR006860">
    <property type="entry name" value="FecR"/>
</dbReference>
<dbReference type="Pfam" id="PF16344">
    <property type="entry name" value="FecR_C"/>
    <property type="match status" value="1"/>
</dbReference>
<evidence type="ECO:0000259" key="3">
    <source>
        <dbReference type="Pfam" id="PF16344"/>
    </source>
</evidence>
<dbReference type="Gene3D" id="2.60.120.1440">
    <property type="match status" value="1"/>
</dbReference>
<accession>A0ABR7Y7B3</accession>
<dbReference type="RefSeq" id="WP_190310346.1">
    <property type="nucleotide sequence ID" value="NZ_JACNYK010000005.1"/>
</dbReference>
<comment type="caution">
    <text evidence="4">The sequence shown here is derived from an EMBL/GenBank/DDBJ whole genome shotgun (WGS) entry which is preliminary data.</text>
</comment>